<dbReference type="AlphaFoldDB" id="A0A1S1NVR6"/>
<dbReference type="Pfam" id="PF12706">
    <property type="entry name" value="Lactamase_B_2"/>
    <property type="match status" value="1"/>
</dbReference>
<dbReference type="SUPFAM" id="SSF56281">
    <property type="entry name" value="Metallo-hydrolase/oxidoreductase"/>
    <property type="match status" value="1"/>
</dbReference>
<evidence type="ECO:0000313" key="1">
    <source>
        <dbReference type="EMBL" id="QEL12902.1"/>
    </source>
</evidence>
<dbReference type="InterPro" id="IPR001279">
    <property type="entry name" value="Metallo-B-lactamas"/>
</dbReference>
<dbReference type="InterPro" id="IPR017693">
    <property type="entry name" value="Phosphonate_metab_PhnP"/>
</dbReference>
<gene>
    <name evidence="1" type="primary">phnP</name>
    <name evidence="1" type="ORF">FY550_15205</name>
</gene>
<evidence type="ECO:0000313" key="2">
    <source>
        <dbReference type="Proteomes" id="UP000322553"/>
    </source>
</evidence>
<reference evidence="1 2" key="1">
    <citation type="submission" date="2019-08" db="EMBL/GenBank/DDBJ databases">
        <title>Complete genome sequence of Kushneria sp. YCWA18, a halophilic phosphate-solubilizing bacterium isolated from Daqiao saltern in China.</title>
        <authorList>
            <person name="Du G.-X."/>
            <person name="Qu L.-Y."/>
        </authorList>
    </citation>
    <scope>NUCLEOTIDE SEQUENCE [LARGE SCALE GENOMIC DNA]</scope>
    <source>
        <strain evidence="1 2">YCWA18</strain>
    </source>
</reference>
<dbReference type="PANTHER" id="PTHR42663">
    <property type="entry name" value="HYDROLASE C777.06C-RELATED-RELATED"/>
    <property type="match status" value="1"/>
</dbReference>
<dbReference type="InterPro" id="IPR035682">
    <property type="entry name" value="PhnP_MBL"/>
</dbReference>
<dbReference type="OrthoDB" id="9803916at2"/>
<dbReference type="CDD" id="cd07736">
    <property type="entry name" value="PhnP-like_MBL-fold"/>
    <property type="match status" value="1"/>
</dbReference>
<dbReference type="STRING" id="657387.BH688_11380"/>
<dbReference type="GO" id="GO:0008081">
    <property type="term" value="F:phosphoric diester hydrolase activity"/>
    <property type="evidence" value="ECO:0007669"/>
    <property type="project" value="InterPro"/>
</dbReference>
<organism evidence="1 2">
    <name type="scientific">Kushneria phosphatilytica</name>
    <dbReference type="NCBI Taxonomy" id="657387"/>
    <lineage>
        <taxon>Bacteria</taxon>
        <taxon>Pseudomonadati</taxon>
        <taxon>Pseudomonadota</taxon>
        <taxon>Gammaproteobacteria</taxon>
        <taxon>Oceanospirillales</taxon>
        <taxon>Halomonadaceae</taxon>
        <taxon>Kushneria</taxon>
    </lineage>
</organism>
<dbReference type="Proteomes" id="UP000322553">
    <property type="component" value="Chromosome"/>
</dbReference>
<dbReference type="GO" id="GO:0019700">
    <property type="term" value="P:organic phosphonate catabolic process"/>
    <property type="evidence" value="ECO:0007669"/>
    <property type="project" value="InterPro"/>
</dbReference>
<dbReference type="EMBL" id="CP043420">
    <property type="protein sequence ID" value="QEL12902.1"/>
    <property type="molecule type" value="Genomic_DNA"/>
</dbReference>
<accession>A0A1S1NVR6</accession>
<keyword evidence="2" id="KW-1185">Reference proteome</keyword>
<proteinExistence type="predicted"/>
<dbReference type="KEGG" id="kuy:FY550_15205"/>
<dbReference type="PANTHER" id="PTHR42663:SF6">
    <property type="entry name" value="HYDROLASE C777.06C-RELATED"/>
    <property type="match status" value="1"/>
</dbReference>
<dbReference type="NCBIfam" id="TIGR03307">
    <property type="entry name" value="PhnP"/>
    <property type="match status" value="1"/>
</dbReference>
<sequence>MTLRMLGTGNTAQVPRFGCRCAACQRARLISGHRRLPACAELIRTTREEDDASPQRLLLDAGRMDLAERYDGHPPEAIVLTHYHADHVQGLLHLRWGCGDPIPVFGPRDRVGFADLHKHPGLLSFQRPLRPLQPFMPIEQWPELELTPVPLRHSRPTLGYCIQGPQRRLAWLTDTCGLPEATERFLDQWQPDIVIIDAAHPPTEQAPRNHNSVPLALGILHRLAPRQAWLTHLGCEVDTLAMAGELELPPGVALAADGQTITL</sequence>
<protein>
    <submittedName>
        <fullName evidence="1">Phosphonate metabolism protein PhnP</fullName>
    </submittedName>
</protein>
<dbReference type="InterPro" id="IPR036866">
    <property type="entry name" value="RibonucZ/Hydroxyglut_hydro"/>
</dbReference>
<name>A0A1S1NVR6_9GAMM</name>
<dbReference type="Gene3D" id="3.60.15.10">
    <property type="entry name" value="Ribonuclease Z/Hydroxyacylglutathione hydrolase-like"/>
    <property type="match status" value="1"/>
</dbReference>